<keyword evidence="2" id="KW-1185">Reference proteome</keyword>
<proteinExistence type="predicted"/>
<evidence type="ECO:0000313" key="2">
    <source>
        <dbReference type="Proteomes" id="UP001196413"/>
    </source>
</evidence>
<comment type="caution">
    <text evidence="1">The sequence shown here is derived from an EMBL/GenBank/DDBJ whole genome shotgun (WGS) entry which is preliminary data.</text>
</comment>
<name>A0AAD5QVY4_PARTN</name>
<reference evidence="1" key="1">
    <citation type="submission" date="2021-06" db="EMBL/GenBank/DDBJ databases">
        <title>Parelaphostrongylus tenuis whole genome reference sequence.</title>
        <authorList>
            <person name="Garwood T.J."/>
            <person name="Larsen P.A."/>
            <person name="Fountain-Jones N.M."/>
            <person name="Garbe J.R."/>
            <person name="Macchietto M.G."/>
            <person name="Kania S.A."/>
            <person name="Gerhold R.W."/>
            <person name="Richards J.E."/>
            <person name="Wolf T.M."/>
        </authorList>
    </citation>
    <scope>NUCLEOTIDE SEQUENCE</scope>
    <source>
        <strain evidence="1">MNPRO001-30</strain>
        <tissue evidence="1">Meninges</tissue>
    </source>
</reference>
<protein>
    <submittedName>
        <fullName evidence="1">Uncharacterized protein</fullName>
    </submittedName>
</protein>
<dbReference type="Proteomes" id="UP001196413">
    <property type="component" value="Unassembled WGS sequence"/>
</dbReference>
<dbReference type="AlphaFoldDB" id="A0AAD5QVY4"/>
<accession>A0AAD5QVY4</accession>
<dbReference type="EMBL" id="JAHQIW010004715">
    <property type="protein sequence ID" value="KAJ1363432.1"/>
    <property type="molecule type" value="Genomic_DNA"/>
</dbReference>
<evidence type="ECO:0000313" key="1">
    <source>
        <dbReference type="EMBL" id="KAJ1363432.1"/>
    </source>
</evidence>
<gene>
    <name evidence="1" type="ORF">KIN20_023302</name>
</gene>
<organism evidence="1 2">
    <name type="scientific">Parelaphostrongylus tenuis</name>
    <name type="common">Meningeal worm</name>
    <dbReference type="NCBI Taxonomy" id="148309"/>
    <lineage>
        <taxon>Eukaryota</taxon>
        <taxon>Metazoa</taxon>
        <taxon>Ecdysozoa</taxon>
        <taxon>Nematoda</taxon>
        <taxon>Chromadorea</taxon>
        <taxon>Rhabditida</taxon>
        <taxon>Rhabditina</taxon>
        <taxon>Rhabditomorpha</taxon>
        <taxon>Strongyloidea</taxon>
        <taxon>Metastrongylidae</taxon>
        <taxon>Parelaphostrongylus</taxon>
    </lineage>
</organism>
<sequence length="127" mass="14294">MVGEVEHLTASAKSAETAQELLEEVKPLTSLVKSVETGQEIAGEEAESLTACRLSLITNYEYLLLVPDKYCYEHNSRIVVSNNGIETAVLDYIYSEYSLPPSDTNVEIDRTFFKYSFSVSFYLELSF</sequence>